<proteinExistence type="predicted"/>
<organism evidence="1 2">
    <name type="scientific">Chelonia mydas</name>
    <name type="common">Green sea-turtle</name>
    <name type="synonym">Chelonia agassizi</name>
    <dbReference type="NCBI Taxonomy" id="8469"/>
    <lineage>
        <taxon>Eukaryota</taxon>
        <taxon>Metazoa</taxon>
        <taxon>Chordata</taxon>
        <taxon>Craniata</taxon>
        <taxon>Vertebrata</taxon>
        <taxon>Euteleostomi</taxon>
        <taxon>Archelosauria</taxon>
        <taxon>Testudinata</taxon>
        <taxon>Testudines</taxon>
        <taxon>Cryptodira</taxon>
        <taxon>Durocryptodira</taxon>
        <taxon>Americhelydia</taxon>
        <taxon>Chelonioidea</taxon>
        <taxon>Cheloniidae</taxon>
        <taxon>Chelonia</taxon>
    </lineage>
</organism>
<sequence>MQRRHSPRPVDCQFLFLCNGPLSDTNRFQRKSSFDSLGSDGAKRKTRSFPYGTPFHGLLVEADIDAVSGSDQWWERGTVRQRQLPPTLKIQGQCLDSDPDVVAQAHLCTGYELYGILSINDVHTYRQILYQTGTQMWITPLTPKKLRSKSGSKLCSSGPALIPHCDIHWVTKKANATEDKSPWRQR</sequence>
<evidence type="ECO:0000313" key="2">
    <source>
        <dbReference type="Proteomes" id="UP000031443"/>
    </source>
</evidence>
<gene>
    <name evidence="1" type="ORF">UY3_01860</name>
</gene>
<reference evidence="2" key="1">
    <citation type="journal article" date="2013" name="Nat. Genet.">
        <title>The draft genomes of soft-shell turtle and green sea turtle yield insights into the development and evolution of the turtle-specific body plan.</title>
        <authorList>
            <person name="Wang Z."/>
            <person name="Pascual-Anaya J."/>
            <person name="Zadissa A."/>
            <person name="Li W."/>
            <person name="Niimura Y."/>
            <person name="Huang Z."/>
            <person name="Li C."/>
            <person name="White S."/>
            <person name="Xiong Z."/>
            <person name="Fang D."/>
            <person name="Wang B."/>
            <person name="Ming Y."/>
            <person name="Chen Y."/>
            <person name="Zheng Y."/>
            <person name="Kuraku S."/>
            <person name="Pignatelli M."/>
            <person name="Herrero J."/>
            <person name="Beal K."/>
            <person name="Nozawa M."/>
            <person name="Li Q."/>
            <person name="Wang J."/>
            <person name="Zhang H."/>
            <person name="Yu L."/>
            <person name="Shigenobu S."/>
            <person name="Wang J."/>
            <person name="Liu J."/>
            <person name="Flicek P."/>
            <person name="Searle S."/>
            <person name="Wang J."/>
            <person name="Kuratani S."/>
            <person name="Yin Y."/>
            <person name="Aken B."/>
            <person name="Zhang G."/>
            <person name="Irie N."/>
        </authorList>
    </citation>
    <scope>NUCLEOTIDE SEQUENCE [LARGE SCALE GENOMIC DNA]</scope>
</reference>
<protein>
    <submittedName>
        <fullName evidence="1">Uncharacterized protein</fullName>
    </submittedName>
</protein>
<dbReference type="EMBL" id="KB501957">
    <property type="protein sequence ID" value="EMP40894.1"/>
    <property type="molecule type" value="Genomic_DNA"/>
</dbReference>
<name>M7BUN1_CHEMY</name>
<evidence type="ECO:0000313" key="1">
    <source>
        <dbReference type="EMBL" id="EMP40894.1"/>
    </source>
</evidence>
<dbReference type="AlphaFoldDB" id="M7BUN1"/>
<keyword evidence="2" id="KW-1185">Reference proteome</keyword>
<accession>M7BUN1</accession>
<dbReference type="Proteomes" id="UP000031443">
    <property type="component" value="Unassembled WGS sequence"/>
</dbReference>